<keyword evidence="3" id="KW-1185">Reference proteome</keyword>
<evidence type="ECO:0000313" key="2">
    <source>
        <dbReference type="EMBL" id="GAA4240292.1"/>
    </source>
</evidence>
<evidence type="ECO:0008006" key="4">
    <source>
        <dbReference type="Google" id="ProtNLM"/>
    </source>
</evidence>
<proteinExistence type="predicted"/>
<dbReference type="EMBL" id="BAABAS010000025">
    <property type="protein sequence ID" value="GAA4240292.1"/>
    <property type="molecule type" value="Genomic_DNA"/>
</dbReference>
<name>A0ABP8CK37_9ACTN</name>
<evidence type="ECO:0000313" key="3">
    <source>
        <dbReference type="Proteomes" id="UP001501710"/>
    </source>
</evidence>
<feature type="compositionally biased region" description="Polar residues" evidence="1">
    <location>
        <begin position="48"/>
        <end position="60"/>
    </location>
</feature>
<reference evidence="3" key="1">
    <citation type="journal article" date="2019" name="Int. J. Syst. Evol. Microbiol.">
        <title>The Global Catalogue of Microorganisms (GCM) 10K type strain sequencing project: providing services to taxonomists for standard genome sequencing and annotation.</title>
        <authorList>
            <consortium name="The Broad Institute Genomics Platform"/>
            <consortium name="The Broad Institute Genome Sequencing Center for Infectious Disease"/>
            <person name="Wu L."/>
            <person name="Ma J."/>
        </authorList>
    </citation>
    <scope>NUCLEOTIDE SEQUENCE [LARGE SCALE GENOMIC DNA]</scope>
    <source>
        <strain evidence="3">JCM 17440</strain>
    </source>
</reference>
<evidence type="ECO:0000256" key="1">
    <source>
        <dbReference type="SAM" id="MobiDB-lite"/>
    </source>
</evidence>
<accession>A0ABP8CK37</accession>
<dbReference type="Proteomes" id="UP001501710">
    <property type="component" value="Unassembled WGS sequence"/>
</dbReference>
<gene>
    <name evidence="2" type="ORF">GCM10022254_64370</name>
</gene>
<protein>
    <recommendedName>
        <fullName evidence="4">Secreted protein</fullName>
    </recommendedName>
</protein>
<feature type="region of interest" description="Disordered" evidence="1">
    <location>
        <begin position="31"/>
        <end position="80"/>
    </location>
</feature>
<sequence length="80" mass="8133">MPLPVGWLLIAVSTGLLAAAVLLCLGSDVGLPDTGSASPTPEKPATRHSPQNDYAVSSSVPLPVPGRISSWEEPAASRDG</sequence>
<organism evidence="2 3">
    <name type="scientific">Actinomadura meridiana</name>
    <dbReference type="NCBI Taxonomy" id="559626"/>
    <lineage>
        <taxon>Bacteria</taxon>
        <taxon>Bacillati</taxon>
        <taxon>Actinomycetota</taxon>
        <taxon>Actinomycetes</taxon>
        <taxon>Streptosporangiales</taxon>
        <taxon>Thermomonosporaceae</taxon>
        <taxon>Actinomadura</taxon>
    </lineage>
</organism>
<comment type="caution">
    <text evidence="2">The sequence shown here is derived from an EMBL/GenBank/DDBJ whole genome shotgun (WGS) entry which is preliminary data.</text>
</comment>